<accession>A0A927CB46</accession>
<keyword evidence="3" id="KW-1185">Reference proteome</keyword>
<reference evidence="2" key="1">
    <citation type="submission" date="2020-09" db="EMBL/GenBank/DDBJ databases">
        <title>A novel bacterium of genus Paenibacillus, isolated from South China Sea.</title>
        <authorList>
            <person name="Huang H."/>
            <person name="Mo K."/>
            <person name="Hu Y."/>
        </authorList>
    </citation>
    <scope>NUCLEOTIDE SEQUENCE</scope>
    <source>
        <strain evidence="2">IB182363</strain>
    </source>
</reference>
<feature type="region of interest" description="Disordered" evidence="1">
    <location>
        <begin position="1"/>
        <end position="66"/>
    </location>
</feature>
<evidence type="ECO:0000313" key="2">
    <source>
        <dbReference type="EMBL" id="MBD2864794.1"/>
    </source>
</evidence>
<dbReference type="Proteomes" id="UP000639396">
    <property type="component" value="Unassembled WGS sequence"/>
</dbReference>
<sequence>MSKRKREKMKEKAARHAKSARSAGDGAVPSLASTNTERTGKKASVNTNNKATPKSESKSTVSSRQIDLKAEHFKGMSPAWRKLYEEIAKTAR</sequence>
<evidence type="ECO:0000313" key="3">
    <source>
        <dbReference type="Proteomes" id="UP000639396"/>
    </source>
</evidence>
<dbReference type="RefSeq" id="WP_190930417.1">
    <property type="nucleotide sequence ID" value="NZ_JACXJA010000033.1"/>
</dbReference>
<dbReference type="AlphaFoldDB" id="A0A927CB46"/>
<evidence type="ECO:0000256" key="1">
    <source>
        <dbReference type="SAM" id="MobiDB-lite"/>
    </source>
</evidence>
<comment type="caution">
    <text evidence="2">The sequence shown here is derived from an EMBL/GenBank/DDBJ whole genome shotgun (WGS) entry which is preliminary data.</text>
</comment>
<feature type="compositionally biased region" description="Polar residues" evidence="1">
    <location>
        <begin position="44"/>
        <end position="65"/>
    </location>
</feature>
<organism evidence="2 3">
    <name type="scientific">Paenibacillus oceani</name>
    <dbReference type="NCBI Taxonomy" id="2772510"/>
    <lineage>
        <taxon>Bacteria</taxon>
        <taxon>Bacillati</taxon>
        <taxon>Bacillota</taxon>
        <taxon>Bacilli</taxon>
        <taxon>Bacillales</taxon>
        <taxon>Paenibacillaceae</taxon>
        <taxon>Paenibacillus</taxon>
    </lineage>
</organism>
<dbReference type="EMBL" id="JACXJA010000033">
    <property type="protein sequence ID" value="MBD2864794.1"/>
    <property type="molecule type" value="Genomic_DNA"/>
</dbReference>
<gene>
    <name evidence="2" type="ORF">IDH45_22695</name>
</gene>
<proteinExistence type="predicted"/>
<protein>
    <submittedName>
        <fullName evidence="2">Uncharacterized protein</fullName>
    </submittedName>
</protein>
<name>A0A927CB46_9BACL</name>